<organism evidence="3 4">
    <name type="scientific">Deinococcus antarcticus</name>
    <dbReference type="NCBI Taxonomy" id="1298767"/>
    <lineage>
        <taxon>Bacteria</taxon>
        <taxon>Thermotogati</taxon>
        <taxon>Deinococcota</taxon>
        <taxon>Deinococci</taxon>
        <taxon>Deinococcales</taxon>
        <taxon>Deinococcaceae</taxon>
        <taxon>Deinococcus</taxon>
    </lineage>
</organism>
<protein>
    <submittedName>
        <fullName evidence="3">DUF2726 domain-containing protein</fullName>
    </submittedName>
</protein>
<dbReference type="InterPro" id="IPR024402">
    <property type="entry name" value="DUF2726"/>
</dbReference>
<feature type="region of interest" description="Disordered" evidence="1">
    <location>
        <begin position="1"/>
        <end position="23"/>
    </location>
</feature>
<evidence type="ECO:0000256" key="1">
    <source>
        <dbReference type="SAM" id="MobiDB-lite"/>
    </source>
</evidence>
<proteinExistence type="predicted"/>
<dbReference type="Proteomes" id="UP001595748">
    <property type="component" value="Unassembled WGS sequence"/>
</dbReference>
<evidence type="ECO:0000259" key="2">
    <source>
        <dbReference type="Pfam" id="PF10881"/>
    </source>
</evidence>
<feature type="domain" description="DUF2726" evidence="2">
    <location>
        <begin position="47"/>
        <end position="80"/>
    </location>
</feature>
<dbReference type="Pfam" id="PF10881">
    <property type="entry name" value="DUF2726"/>
    <property type="match status" value="1"/>
</dbReference>
<evidence type="ECO:0000313" key="4">
    <source>
        <dbReference type="Proteomes" id="UP001595748"/>
    </source>
</evidence>
<comment type="caution">
    <text evidence="3">The sequence shown here is derived from an EMBL/GenBank/DDBJ whole genome shotgun (WGS) entry which is preliminary data.</text>
</comment>
<accession>A0ABV8A6J7</accession>
<dbReference type="EMBL" id="JBHRZF010000135">
    <property type="protein sequence ID" value="MFC3861294.1"/>
    <property type="molecule type" value="Genomic_DNA"/>
</dbReference>
<keyword evidence="4" id="KW-1185">Reference proteome</keyword>
<evidence type="ECO:0000313" key="3">
    <source>
        <dbReference type="EMBL" id="MFC3861294.1"/>
    </source>
</evidence>
<dbReference type="RefSeq" id="WP_380078045.1">
    <property type="nucleotide sequence ID" value="NZ_JBHRZF010000135.1"/>
</dbReference>
<gene>
    <name evidence="3" type="ORF">ACFOPQ_11035</name>
</gene>
<sequence>MPRRPLWNQGENPRARCRARSSPRPQAVRFQSVCPLARNAIFSATTRTSLKGKHVDFLIVDAAQDFKPVMAIELDGRSYHSEK</sequence>
<reference evidence="4" key="1">
    <citation type="journal article" date="2019" name="Int. J. Syst. Evol. Microbiol.">
        <title>The Global Catalogue of Microorganisms (GCM) 10K type strain sequencing project: providing services to taxonomists for standard genome sequencing and annotation.</title>
        <authorList>
            <consortium name="The Broad Institute Genomics Platform"/>
            <consortium name="The Broad Institute Genome Sequencing Center for Infectious Disease"/>
            <person name="Wu L."/>
            <person name="Ma J."/>
        </authorList>
    </citation>
    <scope>NUCLEOTIDE SEQUENCE [LARGE SCALE GENOMIC DNA]</scope>
    <source>
        <strain evidence="4">CCTCC AB 2013263</strain>
    </source>
</reference>
<name>A0ABV8A6J7_9DEIO</name>